<dbReference type="Pfam" id="PF00350">
    <property type="entry name" value="Dynamin_N"/>
    <property type="match status" value="1"/>
</dbReference>
<evidence type="ECO:0000313" key="6">
    <source>
        <dbReference type="Proteomes" id="UP001149165"/>
    </source>
</evidence>
<dbReference type="SUPFAM" id="SSF52540">
    <property type="entry name" value="P-loop containing nucleoside triphosphate hydrolases"/>
    <property type="match status" value="1"/>
</dbReference>
<dbReference type="GO" id="GO:0005874">
    <property type="term" value="C:microtubule"/>
    <property type="evidence" value="ECO:0007669"/>
    <property type="project" value="TreeGrafter"/>
</dbReference>
<sequence length="741" mass="84162">MPSLASSGDKALSDLQSQQAKILFDKIDELRTIGVGGIVELPQLIVCGDQSSGKSSVLEAISRVRFPTKTNTCTRFATEVVLRRSPEPKLKVSIDPGDSRTDDDERERLQAFSETLSDGNDAAAFQKLIEKAQEWMGIDNADTSPTGFSDDVLRVEISGPEKPELTLVDLPGMYHAKSKDQNAEGIEFVRNITEKYMENPRSIILAVLSARFNYHLQDVLDTAEVFDPERERVLAIVTSPDKLASGSDEEEEYLQCLRNEKIPLQLGWHVLRNRGYEERNVADDERDKKEKAFFDTGKWSTLSRENVGIESLRLRLSDILFKHVRRNLPGLVKDIQGKITSHKHNLAKLGAPRSTLQEQRSFLVDISNNFTLIINQALNGTYEHSFFNGLDDDTPYPDNHCRLRAMVRELNEYFVDAITVRGNERNVLFPESEQRLFMSDPNNPRFDPYKDCWIPDDIDYRILLEEMRKKARVNRGRELPGNSNQLLVGQLFRQQSTPWEKIAKLHIDMVYDAVAKFAYSALKYLTDKHTFEPIFNDIIAPGLEKLKLSIFGKLEELTWHSKHGHPLPVGRNFITQVQRLRNARQLFVLKGELGVDGEESEKTFTSKDLENATRKMRGMSDDFAAVDIIDQAQAYYETALTTFVDNIAILAIENCLLLPLESTFTSLDVSNMESNKIRALAGEPPYVRSDRDRYNSQLEKLQAGLQTLNILKTDGSSLNTPVVFGILRGINVNLTQYRMNH</sequence>
<dbReference type="InterPro" id="IPR045063">
    <property type="entry name" value="Dynamin_N"/>
</dbReference>
<dbReference type="EMBL" id="JAPQKH010000006">
    <property type="protein sequence ID" value="KAJ5094114.1"/>
    <property type="molecule type" value="Genomic_DNA"/>
</dbReference>
<dbReference type="AlphaFoldDB" id="A0A9W9F5X9"/>
<dbReference type="InterPro" id="IPR030381">
    <property type="entry name" value="G_DYNAMIN_dom"/>
</dbReference>
<proteinExistence type="predicted"/>
<dbReference type="InterPro" id="IPR000375">
    <property type="entry name" value="Dynamin_stalk"/>
</dbReference>
<dbReference type="GO" id="GO:0000266">
    <property type="term" value="P:mitochondrial fission"/>
    <property type="evidence" value="ECO:0007669"/>
    <property type="project" value="TreeGrafter"/>
</dbReference>
<dbReference type="PROSITE" id="PS51718">
    <property type="entry name" value="G_DYNAMIN_2"/>
    <property type="match status" value="1"/>
</dbReference>
<dbReference type="PANTHER" id="PTHR11566:SF149">
    <property type="entry name" value="GTPASE, PUTATIVE (AFU_ORTHOLOGUE AFUA_6G11890)-RELATED"/>
    <property type="match status" value="1"/>
</dbReference>
<dbReference type="GO" id="GO:0048312">
    <property type="term" value="P:intracellular distribution of mitochondria"/>
    <property type="evidence" value="ECO:0007669"/>
    <property type="project" value="TreeGrafter"/>
</dbReference>
<evidence type="ECO:0000256" key="1">
    <source>
        <dbReference type="ARBA" id="ARBA00022741"/>
    </source>
</evidence>
<dbReference type="Gene3D" id="3.40.50.300">
    <property type="entry name" value="P-loop containing nucleotide triphosphate hydrolases"/>
    <property type="match status" value="1"/>
</dbReference>
<dbReference type="GO" id="GO:0005739">
    <property type="term" value="C:mitochondrion"/>
    <property type="evidence" value="ECO:0007669"/>
    <property type="project" value="TreeGrafter"/>
</dbReference>
<keyword evidence="1" id="KW-0547">Nucleotide-binding</keyword>
<feature type="domain" description="GED" evidence="3">
    <location>
        <begin position="625"/>
        <end position="716"/>
    </location>
</feature>
<dbReference type="GO" id="GO:0008017">
    <property type="term" value="F:microtubule binding"/>
    <property type="evidence" value="ECO:0007669"/>
    <property type="project" value="TreeGrafter"/>
</dbReference>
<organism evidence="5 6">
    <name type="scientific">Penicillium angulare</name>
    <dbReference type="NCBI Taxonomy" id="116970"/>
    <lineage>
        <taxon>Eukaryota</taxon>
        <taxon>Fungi</taxon>
        <taxon>Dikarya</taxon>
        <taxon>Ascomycota</taxon>
        <taxon>Pezizomycotina</taxon>
        <taxon>Eurotiomycetes</taxon>
        <taxon>Eurotiomycetidae</taxon>
        <taxon>Eurotiales</taxon>
        <taxon>Aspergillaceae</taxon>
        <taxon>Penicillium</taxon>
    </lineage>
</organism>
<reference evidence="5" key="2">
    <citation type="journal article" date="2023" name="IMA Fungus">
        <title>Comparative genomic study of the Penicillium genus elucidates a diverse pangenome and 15 lateral gene transfer events.</title>
        <authorList>
            <person name="Petersen C."/>
            <person name="Sorensen T."/>
            <person name="Nielsen M.R."/>
            <person name="Sondergaard T.E."/>
            <person name="Sorensen J.L."/>
            <person name="Fitzpatrick D.A."/>
            <person name="Frisvad J.C."/>
            <person name="Nielsen K.L."/>
        </authorList>
    </citation>
    <scope>NUCLEOTIDE SEQUENCE</scope>
    <source>
        <strain evidence="5">IBT 30069</strain>
    </source>
</reference>
<evidence type="ECO:0000259" key="3">
    <source>
        <dbReference type="PROSITE" id="PS51388"/>
    </source>
</evidence>
<dbReference type="Proteomes" id="UP001149165">
    <property type="component" value="Unassembled WGS sequence"/>
</dbReference>
<accession>A0A9W9F5X9</accession>
<gene>
    <name evidence="5" type="ORF">N7456_009975</name>
</gene>
<dbReference type="Pfam" id="PF01031">
    <property type="entry name" value="Dynamin_M"/>
    <property type="match status" value="1"/>
</dbReference>
<dbReference type="InterPro" id="IPR027417">
    <property type="entry name" value="P-loop_NTPase"/>
</dbReference>
<dbReference type="GO" id="GO:0006897">
    <property type="term" value="P:endocytosis"/>
    <property type="evidence" value="ECO:0007669"/>
    <property type="project" value="TreeGrafter"/>
</dbReference>
<protein>
    <submittedName>
        <fullName evidence="5">Dynamin GTPase</fullName>
    </submittedName>
</protein>
<dbReference type="GO" id="GO:0016020">
    <property type="term" value="C:membrane"/>
    <property type="evidence" value="ECO:0007669"/>
    <property type="project" value="TreeGrafter"/>
</dbReference>
<dbReference type="OrthoDB" id="415706at2759"/>
<keyword evidence="6" id="KW-1185">Reference proteome</keyword>
<dbReference type="InterPro" id="IPR001401">
    <property type="entry name" value="Dynamin_GTPase"/>
</dbReference>
<evidence type="ECO:0000313" key="5">
    <source>
        <dbReference type="EMBL" id="KAJ5094114.1"/>
    </source>
</evidence>
<dbReference type="PRINTS" id="PR00195">
    <property type="entry name" value="DYNAMIN"/>
</dbReference>
<reference evidence="5" key="1">
    <citation type="submission" date="2022-11" db="EMBL/GenBank/DDBJ databases">
        <authorList>
            <person name="Petersen C."/>
        </authorList>
    </citation>
    <scope>NUCLEOTIDE SEQUENCE</scope>
    <source>
        <strain evidence="5">IBT 30069</strain>
    </source>
</reference>
<dbReference type="CDD" id="cd08771">
    <property type="entry name" value="DLP_1"/>
    <property type="match status" value="1"/>
</dbReference>
<keyword evidence="2" id="KW-0342">GTP-binding</keyword>
<dbReference type="GO" id="GO:0005525">
    <property type="term" value="F:GTP binding"/>
    <property type="evidence" value="ECO:0007669"/>
    <property type="project" value="InterPro"/>
</dbReference>
<comment type="caution">
    <text evidence="5">The sequence shown here is derived from an EMBL/GenBank/DDBJ whole genome shotgun (WGS) entry which is preliminary data.</text>
</comment>
<evidence type="ECO:0000256" key="2">
    <source>
        <dbReference type="ARBA" id="ARBA00023134"/>
    </source>
</evidence>
<dbReference type="InterPro" id="IPR022812">
    <property type="entry name" value="Dynamin"/>
</dbReference>
<name>A0A9W9F5X9_9EURO</name>
<dbReference type="GO" id="GO:0016559">
    <property type="term" value="P:peroxisome fission"/>
    <property type="evidence" value="ECO:0007669"/>
    <property type="project" value="TreeGrafter"/>
</dbReference>
<dbReference type="PROSITE" id="PS51388">
    <property type="entry name" value="GED"/>
    <property type="match status" value="1"/>
</dbReference>
<feature type="domain" description="Dynamin-type G" evidence="4">
    <location>
        <begin position="38"/>
        <end position="329"/>
    </location>
</feature>
<dbReference type="FunFam" id="3.40.50.300:FF:001425">
    <property type="entry name" value="Dynamin GTPase, putative"/>
    <property type="match status" value="1"/>
</dbReference>
<dbReference type="PANTHER" id="PTHR11566">
    <property type="entry name" value="DYNAMIN"/>
    <property type="match status" value="1"/>
</dbReference>
<dbReference type="SMART" id="SM00053">
    <property type="entry name" value="DYNc"/>
    <property type="match status" value="1"/>
</dbReference>
<dbReference type="GO" id="GO:0003924">
    <property type="term" value="F:GTPase activity"/>
    <property type="evidence" value="ECO:0007669"/>
    <property type="project" value="InterPro"/>
</dbReference>
<dbReference type="InterPro" id="IPR020850">
    <property type="entry name" value="GED_dom"/>
</dbReference>
<evidence type="ECO:0000259" key="4">
    <source>
        <dbReference type="PROSITE" id="PS51718"/>
    </source>
</evidence>